<gene>
    <name evidence="9" type="ORF">DSM5745_06503</name>
</gene>
<dbReference type="GO" id="GO:0004497">
    <property type="term" value="F:monooxygenase activity"/>
    <property type="evidence" value="ECO:0007669"/>
    <property type="project" value="UniProtKB-KW"/>
</dbReference>
<dbReference type="InterPro" id="IPR001128">
    <property type="entry name" value="Cyt_P450"/>
</dbReference>
<comment type="similarity">
    <text evidence="2">Belongs to the cytochrome P450 family.</text>
</comment>
<dbReference type="PRINTS" id="PR00463">
    <property type="entry name" value="EP450I"/>
</dbReference>
<evidence type="ECO:0000256" key="2">
    <source>
        <dbReference type="ARBA" id="ARBA00010617"/>
    </source>
</evidence>
<evidence type="ECO:0000313" key="10">
    <source>
        <dbReference type="Proteomes" id="UP000256690"/>
    </source>
</evidence>
<comment type="cofactor">
    <cofactor evidence="1 7">
        <name>heme</name>
        <dbReference type="ChEBI" id="CHEBI:30413"/>
    </cofactor>
</comment>
<dbReference type="GeneID" id="38116873"/>
<dbReference type="SUPFAM" id="SSF48264">
    <property type="entry name" value="Cytochrome P450"/>
    <property type="match status" value="1"/>
</dbReference>
<dbReference type="GO" id="GO:0020037">
    <property type="term" value="F:heme binding"/>
    <property type="evidence" value="ECO:0007669"/>
    <property type="project" value="InterPro"/>
</dbReference>
<evidence type="ECO:0000256" key="6">
    <source>
        <dbReference type="ARBA" id="ARBA00023033"/>
    </source>
</evidence>
<evidence type="ECO:0000256" key="3">
    <source>
        <dbReference type="ARBA" id="ARBA00022723"/>
    </source>
</evidence>
<dbReference type="EMBL" id="PVWQ01000007">
    <property type="protein sequence ID" value="RDW76511.1"/>
    <property type="molecule type" value="Genomic_DNA"/>
</dbReference>
<dbReference type="InterPro" id="IPR002401">
    <property type="entry name" value="Cyt_P450_E_grp-I"/>
</dbReference>
<dbReference type="AlphaFoldDB" id="A0A3D8RRT8"/>
<evidence type="ECO:0000256" key="5">
    <source>
        <dbReference type="ARBA" id="ARBA00023004"/>
    </source>
</evidence>
<evidence type="ECO:0000256" key="8">
    <source>
        <dbReference type="SAM" id="Phobius"/>
    </source>
</evidence>
<keyword evidence="8" id="KW-0472">Membrane</keyword>
<dbReference type="OrthoDB" id="1103324at2759"/>
<keyword evidence="4" id="KW-0560">Oxidoreductase</keyword>
<evidence type="ECO:0000256" key="4">
    <source>
        <dbReference type="ARBA" id="ARBA00023002"/>
    </source>
</evidence>
<dbReference type="GO" id="GO:0005506">
    <property type="term" value="F:iron ion binding"/>
    <property type="evidence" value="ECO:0007669"/>
    <property type="project" value="InterPro"/>
</dbReference>
<keyword evidence="8" id="KW-1133">Transmembrane helix</keyword>
<dbReference type="STRING" id="1810919.A0A3D8RRT8"/>
<feature type="transmembrane region" description="Helical" evidence="8">
    <location>
        <begin position="6"/>
        <end position="24"/>
    </location>
</feature>
<reference evidence="9 10" key="1">
    <citation type="journal article" date="2018" name="IMA Fungus">
        <title>IMA Genome-F 9: Draft genome sequence of Annulohypoxylon stygium, Aspergillus mulundensis, Berkeleyomyces basicola (syn. Thielaviopsis basicola), Ceratocystis smalleyi, two Cercospora beticola strains, Coleophoma cylindrospora, Fusarium fracticaudum, Phialophora cf. hyalina, and Morchella septimelata.</title>
        <authorList>
            <person name="Wingfield B.D."/>
            <person name="Bills G.F."/>
            <person name="Dong Y."/>
            <person name="Huang W."/>
            <person name="Nel W.J."/>
            <person name="Swalarsk-Parry B.S."/>
            <person name="Vaghefi N."/>
            <person name="Wilken P.M."/>
            <person name="An Z."/>
            <person name="de Beer Z.W."/>
            <person name="De Vos L."/>
            <person name="Chen L."/>
            <person name="Duong T.A."/>
            <person name="Gao Y."/>
            <person name="Hammerbacher A."/>
            <person name="Kikkert J.R."/>
            <person name="Li Y."/>
            <person name="Li H."/>
            <person name="Li K."/>
            <person name="Li Q."/>
            <person name="Liu X."/>
            <person name="Ma X."/>
            <person name="Naidoo K."/>
            <person name="Pethybridge S.J."/>
            <person name="Sun J."/>
            <person name="Steenkamp E.T."/>
            <person name="van der Nest M.A."/>
            <person name="van Wyk S."/>
            <person name="Wingfield M.J."/>
            <person name="Xiong C."/>
            <person name="Yue Q."/>
            <person name="Zhang X."/>
        </authorList>
    </citation>
    <scope>NUCLEOTIDE SEQUENCE [LARGE SCALE GENOMIC DNA]</scope>
    <source>
        <strain evidence="9 10">DSM 5745</strain>
    </source>
</reference>
<keyword evidence="3 7" id="KW-0479">Metal-binding</keyword>
<evidence type="ECO:0000256" key="1">
    <source>
        <dbReference type="ARBA" id="ARBA00001971"/>
    </source>
</evidence>
<dbReference type="Proteomes" id="UP000256690">
    <property type="component" value="Unassembled WGS sequence"/>
</dbReference>
<evidence type="ECO:0000313" key="9">
    <source>
        <dbReference type="EMBL" id="RDW76511.1"/>
    </source>
</evidence>
<dbReference type="InterPro" id="IPR050364">
    <property type="entry name" value="Cytochrome_P450_fung"/>
</dbReference>
<accession>A0A3D8RRT8</accession>
<feature type="binding site" description="axial binding residue" evidence="7">
    <location>
        <position position="444"/>
    </location>
    <ligand>
        <name>heme</name>
        <dbReference type="ChEBI" id="CHEBI:30413"/>
    </ligand>
    <ligandPart>
        <name>Fe</name>
        <dbReference type="ChEBI" id="CHEBI:18248"/>
    </ligandPart>
</feature>
<name>A0A3D8RRT8_9EURO</name>
<keyword evidence="8" id="KW-0812">Transmembrane</keyword>
<dbReference type="PRINTS" id="PR00385">
    <property type="entry name" value="P450"/>
</dbReference>
<keyword evidence="10" id="KW-1185">Reference proteome</keyword>
<proteinExistence type="inferred from homology"/>
<dbReference type="RefSeq" id="XP_026602823.1">
    <property type="nucleotide sequence ID" value="XM_026748519.1"/>
</dbReference>
<dbReference type="InterPro" id="IPR036396">
    <property type="entry name" value="Cyt_P450_sf"/>
</dbReference>
<dbReference type="Gene3D" id="1.10.630.10">
    <property type="entry name" value="Cytochrome P450"/>
    <property type="match status" value="1"/>
</dbReference>
<keyword evidence="7" id="KW-0349">Heme</keyword>
<dbReference type="Pfam" id="PF00067">
    <property type="entry name" value="p450"/>
    <property type="match status" value="1"/>
</dbReference>
<keyword evidence="5 7" id="KW-0408">Iron</keyword>
<comment type="caution">
    <text evidence="9">The sequence shown here is derived from an EMBL/GenBank/DDBJ whole genome shotgun (WGS) entry which is preliminary data.</text>
</comment>
<dbReference type="PANTHER" id="PTHR46300">
    <property type="entry name" value="P450, PUTATIVE (EUROFUNG)-RELATED-RELATED"/>
    <property type="match status" value="1"/>
</dbReference>
<sequence length="555" mass="62052">MTDPSLVSIIAATTAVFIYLVITLRNVGRRPADYPPGPPTLPIIGNLHLMPSKYPHQQFKKWAEEYGPIYSLVLGTKTYIVLSSDVAVKDLLDKRGANYSSRPEIFIGHEIASGGLRLVTMPYGPLWRMMHKIIHGILNIRAAKAYVPYQMLERQQMLLGFLEQPNEFVKHLRRYSFSLTTQIIYGFRAQSIHHPKLQQLITCFESWGEVVGNASAQILDLFPVLRKLPKFLLPSYRYAQELHRVERKLYTDLWMDAKREILAGTAKPNFCVDLLKAQEVEQFSDAQAGYISGSLLEAGSDTTASMLSAFVLAMVVSPDVQAKGQEEIDRVVGPARLPTMDDAPDMPYIRACVKETLRWMPTVILGTPHCAIQEDSYMGYRIPAGSTIITNVWALQMDSNRHPNPRAFDPARFVNDTLSEFEAAMDPDVSKRGNFVFGTGRRLCQGMHIAERSMFLAISGLLWAFTFEKTLGADGKPVTPDIDDLVGGIAVQPAPFGAVIEPRGTDKAEIIRKGWRECEELLDRETYQWKEVPGGMAFGKNKVGSGLPISWGTGR</sequence>
<dbReference type="PANTHER" id="PTHR46300:SF2">
    <property type="entry name" value="CYTOCHROME P450 MONOOXYGENASE ALNH-RELATED"/>
    <property type="match status" value="1"/>
</dbReference>
<organism evidence="9 10">
    <name type="scientific">Aspergillus mulundensis</name>
    <dbReference type="NCBI Taxonomy" id="1810919"/>
    <lineage>
        <taxon>Eukaryota</taxon>
        <taxon>Fungi</taxon>
        <taxon>Dikarya</taxon>
        <taxon>Ascomycota</taxon>
        <taxon>Pezizomycotina</taxon>
        <taxon>Eurotiomycetes</taxon>
        <taxon>Eurotiomycetidae</taxon>
        <taxon>Eurotiales</taxon>
        <taxon>Aspergillaceae</taxon>
        <taxon>Aspergillus</taxon>
        <taxon>Aspergillus subgen. Nidulantes</taxon>
    </lineage>
</organism>
<keyword evidence="6" id="KW-0503">Monooxygenase</keyword>
<dbReference type="GO" id="GO:0016705">
    <property type="term" value="F:oxidoreductase activity, acting on paired donors, with incorporation or reduction of molecular oxygen"/>
    <property type="evidence" value="ECO:0007669"/>
    <property type="project" value="InterPro"/>
</dbReference>
<protein>
    <recommendedName>
        <fullName evidence="11">Cytochrome P450</fullName>
    </recommendedName>
</protein>
<dbReference type="CDD" id="cd11065">
    <property type="entry name" value="CYP64-like"/>
    <property type="match status" value="1"/>
</dbReference>
<evidence type="ECO:0008006" key="11">
    <source>
        <dbReference type="Google" id="ProtNLM"/>
    </source>
</evidence>
<evidence type="ECO:0000256" key="7">
    <source>
        <dbReference type="PIRSR" id="PIRSR602401-1"/>
    </source>
</evidence>